<feature type="region of interest" description="Disordered" evidence="1">
    <location>
        <begin position="1"/>
        <end position="21"/>
    </location>
</feature>
<dbReference type="Proteomes" id="UP001501867">
    <property type="component" value="Unassembled WGS sequence"/>
</dbReference>
<accession>A0ABP3FT71</accession>
<organism evidence="2 3">
    <name type="scientific">Streptomyces polychromogenes</name>
    <dbReference type="NCBI Taxonomy" id="67342"/>
    <lineage>
        <taxon>Bacteria</taxon>
        <taxon>Bacillati</taxon>
        <taxon>Actinomycetota</taxon>
        <taxon>Actinomycetes</taxon>
        <taxon>Kitasatosporales</taxon>
        <taxon>Streptomycetaceae</taxon>
        <taxon>Streptomyces</taxon>
    </lineage>
</organism>
<dbReference type="InterPro" id="IPR013494">
    <property type="entry name" value="CHP02678"/>
</dbReference>
<evidence type="ECO:0008006" key="4">
    <source>
        <dbReference type="Google" id="ProtNLM"/>
    </source>
</evidence>
<protein>
    <recommendedName>
        <fullName evidence="4">TIGR02678 family protein</fullName>
    </recommendedName>
</protein>
<sequence length="425" mass="46353">MNSTRAVQPGSPTSLSEPLSPEAGQVAAALLARHVLDAEEDPELFRMAVHHHNEVAHWFGRQCEWPVTLDAAQGAARLCKRRLNPPKDRPPAVPRKKGPVPATPLALILVCLVCEQLWRRPSASFNDLQRAVVQACGIEAGEGRLPGFRPVALPGEGQATASAHRRAFIDALLLLESWHILRSDQPLSLLEQDQGGELLLTARRERILLLVAAMDASALEVDLDEPSTHVPSLVGARDGRDPNMAERRYEAIRAVLDDPGVCPDDGQGFLTTPAGREQALDAAAAVGLTCTVRKDWWMVGDLGGRTTERAFPQGRALEQHAALLLMRWLADREEPLAWFGPNAAAVALQEVLDANRWWASAYQDARGARRLARVAVDFLQNAGVVVPDADEHEGWRPTPAVHMWHINVAVASRPGGAHDEEDLHG</sequence>
<evidence type="ECO:0000313" key="2">
    <source>
        <dbReference type="EMBL" id="GAA0325193.1"/>
    </source>
</evidence>
<dbReference type="EMBL" id="BAAABV010000038">
    <property type="protein sequence ID" value="GAA0325193.1"/>
    <property type="molecule type" value="Genomic_DNA"/>
</dbReference>
<gene>
    <name evidence="2" type="ORF">GCM10010302_75370</name>
</gene>
<reference evidence="3" key="1">
    <citation type="journal article" date="2019" name="Int. J. Syst. Evol. Microbiol.">
        <title>The Global Catalogue of Microorganisms (GCM) 10K type strain sequencing project: providing services to taxonomists for standard genome sequencing and annotation.</title>
        <authorList>
            <consortium name="The Broad Institute Genomics Platform"/>
            <consortium name="The Broad Institute Genome Sequencing Center for Infectious Disease"/>
            <person name="Wu L."/>
            <person name="Ma J."/>
        </authorList>
    </citation>
    <scope>NUCLEOTIDE SEQUENCE [LARGE SCALE GENOMIC DNA]</scope>
    <source>
        <strain evidence="3">JCM 4505</strain>
    </source>
</reference>
<dbReference type="Pfam" id="PF09661">
    <property type="entry name" value="DUF2398"/>
    <property type="match status" value="1"/>
</dbReference>
<keyword evidence="3" id="KW-1185">Reference proteome</keyword>
<dbReference type="RefSeq" id="WP_344170151.1">
    <property type="nucleotide sequence ID" value="NZ_BAAABV010000038.1"/>
</dbReference>
<comment type="caution">
    <text evidence="2">The sequence shown here is derived from an EMBL/GenBank/DDBJ whole genome shotgun (WGS) entry which is preliminary data.</text>
</comment>
<feature type="compositionally biased region" description="Low complexity" evidence="1">
    <location>
        <begin position="9"/>
        <end position="21"/>
    </location>
</feature>
<evidence type="ECO:0000313" key="3">
    <source>
        <dbReference type="Proteomes" id="UP001501867"/>
    </source>
</evidence>
<evidence type="ECO:0000256" key="1">
    <source>
        <dbReference type="SAM" id="MobiDB-lite"/>
    </source>
</evidence>
<proteinExistence type="predicted"/>
<name>A0ABP3FT71_9ACTN</name>